<keyword evidence="7 11" id="KW-0408">Iron</keyword>
<feature type="binding site" evidence="11">
    <location>
        <position position="76"/>
    </location>
    <ligand>
        <name>[4Fe-4S] cluster</name>
        <dbReference type="ChEBI" id="CHEBI:49883"/>
        <note>4Fe-4S-S-AdoMet</note>
    </ligand>
</feature>
<dbReference type="Gene3D" id="3.20.20.70">
    <property type="entry name" value="Aldolase class I"/>
    <property type="match status" value="1"/>
</dbReference>
<evidence type="ECO:0000256" key="3">
    <source>
        <dbReference type="ARBA" id="ARBA00022485"/>
    </source>
</evidence>
<dbReference type="GO" id="GO:0051539">
    <property type="term" value="F:4 iron, 4 sulfur cluster binding"/>
    <property type="evidence" value="ECO:0007669"/>
    <property type="project" value="UniProtKB-KW"/>
</dbReference>
<evidence type="ECO:0000256" key="7">
    <source>
        <dbReference type="ARBA" id="ARBA00023004"/>
    </source>
</evidence>
<dbReference type="EMBL" id="DQVM01000112">
    <property type="protein sequence ID" value="HIQ30061.1"/>
    <property type="molecule type" value="Genomic_DNA"/>
</dbReference>
<dbReference type="SUPFAM" id="SSF102114">
    <property type="entry name" value="Radical SAM enzymes"/>
    <property type="match status" value="1"/>
</dbReference>
<evidence type="ECO:0000256" key="2">
    <source>
        <dbReference type="ARBA" id="ARBA00012289"/>
    </source>
</evidence>
<dbReference type="GO" id="GO:0044689">
    <property type="term" value="F:7,8-didemethyl-8-hydroxy-5-deazariboflavin synthase activity"/>
    <property type="evidence" value="ECO:0007669"/>
    <property type="project" value="TreeGrafter"/>
</dbReference>
<evidence type="ECO:0000313" key="15">
    <source>
        <dbReference type="Proteomes" id="UP000608579"/>
    </source>
</evidence>
<organism evidence="14 15">
    <name type="scientific">Caldiarchaeum subterraneum</name>
    <dbReference type="NCBI Taxonomy" id="311458"/>
    <lineage>
        <taxon>Archaea</taxon>
        <taxon>Nitrososphaerota</taxon>
        <taxon>Candidatus Caldarchaeales</taxon>
        <taxon>Candidatus Caldarchaeaceae</taxon>
        <taxon>Candidatus Caldarchaeum</taxon>
    </lineage>
</organism>
<dbReference type="PANTHER" id="PTHR43076:SF1">
    <property type="entry name" value="LIPOYL SYNTHASE 2"/>
    <property type="match status" value="1"/>
</dbReference>
<evidence type="ECO:0000259" key="13">
    <source>
        <dbReference type="PROSITE" id="PS51918"/>
    </source>
</evidence>
<feature type="binding site" evidence="12">
    <location>
        <position position="152"/>
    </location>
    <ligand>
        <name>(3R)-3-methyl-D-ornithine</name>
        <dbReference type="ChEBI" id="CHEBI:64642"/>
    </ligand>
</feature>
<evidence type="ECO:0000256" key="4">
    <source>
        <dbReference type="ARBA" id="ARBA00022679"/>
    </source>
</evidence>
<name>A0A832ZZ72_CALS0</name>
<gene>
    <name evidence="14" type="primary">cofH</name>
    <name evidence="14" type="ORF">EYH45_05800</name>
</gene>
<keyword evidence="6" id="KW-0479">Metal-binding</keyword>
<dbReference type="InterPro" id="IPR006638">
    <property type="entry name" value="Elp3/MiaA/NifB-like_rSAM"/>
</dbReference>
<dbReference type="Proteomes" id="UP000608579">
    <property type="component" value="Unassembled WGS sequence"/>
</dbReference>
<dbReference type="FunFam" id="3.20.20.70:FF:000134">
    <property type="entry name" value="7,8-didemethyl-8-hydroxy-5-deazariboflavin synthase"/>
    <property type="match status" value="1"/>
</dbReference>
<dbReference type="SMART" id="SM00729">
    <property type="entry name" value="Elp3"/>
    <property type="match status" value="1"/>
</dbReference>
<comment type="caution">
    <text evidence="14">The sequence shown here is derived from an EMBL/GenBank/DDBJ whole genome shotgun (WGS) entry which is preliminary data.</text>
</comment>
<dbReference type="InterPro" id="IPR045567">
    <property type="entry name" value="CofH/MnqC-like_C"/>
</dbReference>
<dbReference type="InterPro" id="IPR019940">
    <property type="entry name" value="CofH_family"/>
</dbReference>
<evidence type="ECO:0000256" key="1">
    <source>
        <dbReference type="ARBA" id="ARBA00004712"/>
    </source>
</evidence>
<dbReference type="NCBIfam" id="NF005609">
    <property type="entry name" value="PRK07360.1"/>
    <property type="match status" value="1"/>
</dbReference>
<dbReference type="InterPro" id="IPR013785">
    <property type="entry name" value="Aldolase_TIM"/>
</dbReference>
<dbReference type="EC" id="2.5.1.147" evidence="2"/>
<evidence type="ECO:0000256" key="10">
    <source>
        <dbReference type="ARBA" id="ARBA00064449"/>
    </source>
</evidence>
<dbReference type="SFLD" id="SFLDG01389">
    <property type="entry name" value="menaquinone_synthsis_involved"/>
    <property type="match status" value="1"/>
</dbReference>
<keyword evidence="8 11" id="KW-0411">Iron-sulfur</keyword>
<dbReference type="AlphaFoldDB" id="A0A832ZZ72"/>
<dbReference type="PANTHER" id="PTHR43076">
    <property type="entry name" value="FO SYNTHASE (COFH)"/>
    <property type="match status" value="1"/>
</dbReference>
<keyword evidence="4" id="KW-0808">Transferase</keyword>
<keyword evidence="3 11" id="KW-0004">4Fe-4S</keyword>
<dbReference type="SFLD" id="SFLDG01388">
    <property type="entry name" value="7_8-didemethyl-8-hydroxy-5-dea"/>
    <property type="match status" value="1"/>
</dbReference>
<feature type="binding site" evidence="11">
    <location>
        <position position="83"/>
    </location>
    <ligand>
        <name>[4Fe-4S] cluster</name>
        <dbReference type="ChEBI" id="CHEBI:49883"/>
        <note>4Fe-4S-S-AdoMet</note>
    </ligand>
</feature>
<evidence type="ECO:0000256" key="6">
    <source>
        <dbReference type="ARBA" id="ARBA00022723"/>
    </source>
</evidence>
<dbReference type="SFLD" id="SFLDS00029">
    <property type="entry name" value="Radical_SAM"/>
    <property type="match status" value="1"/>
</dbReference>
<dbReference type="PROSITE" id="PS51918">
    <property type="entry name" value="RADICAL_SAM"/>
    <property type="match status" value="1"/>
</dbReference>
<dbReference type="GO" id="GO:0046872">
    <property type="term" value="F:metal ion binding"/>
    <property type="evidence" value="ECO:0007669"/>
    <property type="project" value="UniProtKB-KW"/>
</dbReference>
<dbReference type="NCBIfam" id="TIGR00423">
    <property type="entry name" value="CofH family radical SAM protein"/>
    <property type="match status" value="1"/>
</dbReference>
<dbReference type="NCBIfam" id="TIGR03551">
    <property type="entry name" value="F420_cofH"/>
    <property type="match status" value="1"/>
</dbReference>
<dbReference type="UniPathway" id="UPA00072"/>
<dbReference type="Pfam" id="PF19288">
    <property type="entry name" value="CofH_C"/>
    <property type="match status" value="1"/>
</dbReference>
<evidence type="ECO:0000313" key="14">
    <source>
        <dbReference type="EMBL" id="HIQ30061.1"/>
    </source>
</evidence>
<sequence>MALENILKIIDPVKASAIEKALDGRDLTEKDIVELLRSGGLELTALTMAADLLRKRIVGDIVTYVVNRNINFTNICVMGCGFCAFSKDFRSEEVYFLPISEIVRRAEEAWRYGATEVCIQAGLPPRIDPYHYVHIVEAIKRKIPQIHIHAFSPVEVVYGANLAGVSVEEYLKTLKEAGLDSLPGTAAEILDDEIRAKISPGRISVETWVNVITTAHKLGIPTTSTIMYGHVENEHHIAKHLLLLQRIQRETNGFTEFIPLSFIHREAPMWKYNLVPGLRPGPTWREVIALHAAARLLFREEIPNIQASWVKEGAKMAQQLLEAGCNDLGGTLMNESISTTAGATSGQLMRPRELRNIIRSIRRIPAQRTTLYKIIKTYYNEEDETELDKIENPEEQFGSYWQLVKDPRFKRYVRQKN</sequence>
<comment type="pathway">
    <text evidence="1">Cofactor biosynthesis; coenzyme F0 biosynthesis.</text>
</comment>
<comment type="catalytic activity">
    <reaction evidence="9">
        <text>5-amino-6-(D-ribitylamino)uracil + L-tyrosine + S-adenosyl-L-methionine = 5-amino-5-(4-hydroxybenzyl)-6-(D-ribitylimino)-5,6-dihydrouracil + 2-iminoacetate + 5'-deoxyadenosine + L-methionine + H(+)</text>
        <dbReference type="Rhea" id="RHEA:55200"/>
        <dbReference type="ChEBI" id="CHEBI:15378"/>
        <dbReference type="ChEBI" id="CHEBI:15934"/>
        <dbReference type="ChEBI" id="CHEBI:17319"/>
        <dbReference type="ChEBI" id="CHEBI:57844"/>
        <dbReference type="ChEBI" id="CHEBI:58315"/>
        <dbReference type="ChEBI" id="CHEBI:59789"/>
        <dbReference type="ChEBI" id="CHEBI:77846"/>
        <dbReference type="ChEBI" id="CHEBI:85936"/>
        <dbReference type="EC" id="2.5.1.147"/>
    </reaction>
</comment>
<dbReference type="CDD" id="cd01335">
    <property type="entry name" value="Radical_SAM"/>
    <property type="match status" value="1"/>
</dbReference>
<dbReference type="InterPro" id="IPR058240">
    <property type="entry name" value="rSAM_sf"/>
</dbReference>
<feature type="binding site" evidence="12">
    <location>
        <position position="188"/>
    </location>
    <ligand>
        <name>S-adenosyl-L-methionine</name>
        <dbReference type="ChEBI" id="CHEBI:59789"/>
    </ligand>
</feature>
<feature type="binding site" evidence="11">
    <location>
        <position position="80"/>
    </location>
    <ligand>
        <name>[4Fe-4S] cluster</name>
        <dbReference type="ChEBI" id="CHEBI:49883"/>
        <note>4Fe-4S-S-AdoMet</note>
    </ligand>
</feature>
<dbReference type="HAMAP" id="MF_01612">
    <property type="entry name" value="FO_synth_sub2"/>
    <property type="match status" value="1"/>
</dbReference>
<dbReference type="SFLD" id="SFLDF00293">
    <property type="entry name" value="((2_3_4_5-tetrahydroxypentyl)a"/>
    <property type="match status" value="1"/>
</dbReference>
<reference evidence="14" key="1">
    <citation type="journal article" date="2020" name="ISME J.">
        <title>Gammaproteobacteria mediating utilization of methyl-, sulfur- and petroleum organic compounds in deep ocean hydrothermal plumes.</title>
        <authorList>
            <person name="Zhou Z."/>
            <person name="Liu Y."/>
            <person name="Pan J."/>
            <person name="Cron B.R."/>
            <person name="Toner B.M."/>
            <person name="Anantharaman K."/>
            <person name="Breier J.A."/>
            <person name="Dick G.J."/>
            <person name="Li M."/>
        </authorList>
    </citation>
    <scope>NUCLEOTIDE SEQUENCE</scope>
    <source>
        <strain evidence="14">SZUA-1515</strain>
    </source>
</reference>
<dbReference type="InterPro" id="IPR007197">
    <property type="entry name" value="rSAM"/>
</dbReference>
<proteinExistence type="inferred from homology"/>
<accession>A0A832ZZ72</accession>
<comment type="subunit">
    <text evidence="10">Consists of two subunits, CofG and CofH.</text>
</comment>
<dbReference type="Pfam" id="PF04055">
    <property type="entry name" value="Radical_SAM"/>
    <property type="match status" value="1"/>
</dbReference>
<feature type="binding site" evidence="12">
    <location>
        <position position="82"/>
    </location>
    <ligand>
        <name>S-adenosyl-L-methionine</name>
        <dbReference type="ChEBI" id="CHEBI:59789"/>
    </ligand>
</feature>
<feature type="domain" description="Radical SAM core" evidence="13">
    <location>
        <begin position="62"/>
        <end position="297"/>
    </location>
</feature>
<dbReference type="PIRSF" id="PIRSF004762">
    <property type="entry name" value="CHP00423"/>
    <property type="match status" value="1"/>
</dbReference>
<comment type="cofactor">
    <cofactor evidence="11">
        <name>[4Fe-4S] cluster</name>
        <dbReference type="ChEBI" id="CHEBI:49883"/>
    </cofactor>
    <text evidence="11">Binds 1 [4Fe-4S] cluster. The cluster is coordinated with 3 cysteines and an exchangeable S-adenosyl-L-methionine.</text>
</comment>
<protein>
    <recommendedName>
        <fullName evidence="2">5-amino-6-(D-ribitylamino)uracil--L-tyrosine 4-hydroxyphenyl transferase</fullName>
        <ecNumber evidence="2">2.5.1.147</ecNumber>
    </recommendedName>
</protein>
<evidence type="ECO:0000256" key="8">
    <source>
        <dbReference type="ARBA" id="ARBA00023014"/>
    </source>
</evidence>
<evidence type="ECO:0000256" key="9">
    <source>
        <dbReference type="ARBA" id="ARBA00048468"/>
    </source>
</evidence>
<evidence type="ECO:0000256" key="12">
    <source>
        <dbReference type="PIRSR" id="PIRSR004762-2"/>
    </source>
</evidence>
<dbReference type="InterPro" id="IPR020050">
    <property type="entry name" value="FO_synthase_su2"/>
</dbReference>
<evidence type="ECO:0000256" key="5">
    <source>
        <dbReference type="ARBA" id="ARBA00022691"/>
    </source>
</evidence>
<feature type="binding site" evidence="12">
    <location>
        <position position="308"/>
    </location>
    <ligand>
        <name>(3R)-3-methyl-D-ornithine</name>
        <dbReference type="ChEBI" id="CHEBI:64642"/>
    </ligand>
</feature>
<evidence type="ECO:0000256" key="11">
    <source>
        <dbReference type="PIRSR" id="PIRSR004762-1"/>
    </source>
</evidence>
<dbReference type="GO" id="GO:0141093">
    <property type="term" value="F:5-amino-6-(D-ribitylamino)uracil--L-tyrosine 4-hydroxyphenyl transferase activity"/>
    <property type="evidence" value="ECO:0007669"/>
    <property type="project" value="UniProtKB-EC"/>
</dbReference>
<dbReference type="InterPro" id="IPR034405">
    <property type="entry name" value="F420"/>
</dbReference>
<keyword evidence="5 11" id="KW-0949">S-adenosyl-L-methionine</keyword>
<dbReference type="SFLD" id="SFLDG01064">
    <property type="entry name" value="F420__menaquinone_cofactor_bio"/>
    <property type="match status" value="1"/>
</dbReference>